<protein>
    <submittedName>
        <fullName evidence="1">Uncharacterized protein</fullName>
    </submittedName>
</protein>
<evidence type="ECO:0000313" key="2">
    <source>
        <dbReference type="Proteomes" id="UP001597110"/>
    </source>
</evidence>
<reference evidence="2" key="1">
    <citation type="journal article" date="2019" name="Int. J. Syst. Evol. Microbiol.">
        <title>The Global Catalogue of Microorganisms (GCM) 10K type strain sequencing project: providing services to taxonomists for standard genome sequencing and annotation.</title>
        <authorList>
            <consortium name="The Broad Institute Genomics Platform"/>
            <consortium name="The Broad Institute Genome Sequencing Center for Infectious Disease"/>
            <person name="Wu L."/>
            <person name="Ma J."/>
        </authorList>
    </citation>
    <scope>NUCLEOTIDE SEQUENCE [LARGE SCALE GENOMIC DNA]</scope>
    <source>
        <strain evidence="2">CCUG 55585</strain>
    </source>
</reference>
<accession>A0ABW2YG56</accession>
<organism evidence="1 2">
    <name type="scientific">Lysobacter brunescens</name>
    <dbReference type="NCBI Taxonomy" id="262323"/>
    <lineage>
        <taxon>Bacteria</taxon>
        <taxon>Pseudomonadati</taxon>
        <taxon>Pseudomonadota</taxon>
        <taxon>Gammaproteobacteria</taxon>
        <taxon>Lysobacterales</taxon>
        <taxon>Lysobacteraceae</taxon>
        <taxon>Lysobacter</taxon>
    </lineage>
</organism>
<evidence type="ECO:0000313" key="1">
    <source>
        <dbReference type="EMBL" id="MFD0726991.1"/>
    </source>
</evidence>
<sequence>MSWHISSAGAAVILNALRGAMGDARHTFFADGVPTSVQAFFNVHGHDLEGLLAGMAEERTQTSVPNAYDVLQIAHRIDVSGSADAPALRRLADWMIAQASPPSPVSMGVDFAEGVTIDAEESLKALGDYMLELHKAYAATASGLFIQRDMERVGLWLKTVSSHHATAQVGRIKPFPVHGMQLAMEVGHG</sequence>
<dbReference type="RefSeq" id="WP_386825314.1">
    <property type="nucleotide sequence ID" value="NZ_JBHTIF010000003.1"/>
</dbReference>
<proteinExistence type="predicted"/>
<gene>
    <name evidence="1" type="ORF">ACFQ0E_15440</name>
</gene>
<keyword evidence="2" id="KW-1185">Reference proteome</keyword>
<name>A0ABW2YG56_9GAMM</name>
<dbReference type="EMBL" id="JBHTIF010000003">
    <property type="protein sequence ID" value="MFD0726991.1"/>
    <property type="molecule type" value="Genomic_DNA"/>
</dbReference>
<dbReference type="Proteomes" id="UP001597110">
    <property type="component" value="Unassembled WGS sequence"/>
</dbReference>
<comment type="caution">
    <text evidence="1">The sequence shown here is derived from an EMBL/GenBank/DDBJ whole genome shotgun (WGS) entry which is preliminary data.</text>
</comment>